<evidence type="ECO:0000313" key="5">
    <source>
        <dbReference type="EMBL" id="TVY09354.1"/>
    </source>
</evidence>
<evidence type="ECO:0000256" key="2">
    <source>
        <dbReference type="SAM" id="MobiDB-lite"/>
    </source>
</evidence>
<reference evidence="5 6" key="1">
    <citation type="submission" date="2019-07" db="EMBL/GenBank/DDBJ databases">
        <authorList>
            <person name="Kim J."/>
        </authorList>
    </citation>
    <scope>NUCLEOTIDE SEQUENCE [LARGE SCALE GENOMIC DNA]</scope>
    <source>
        <strain evidence="5 6">JC52</strain>
    </source>
</reference>
<gene>
    <name evidence="5" type="ORF">FPZ49_14325</name>
</gene>
<evidence type="ECO:0000256" key="3">
    <source>
        <dbReference type="SAM" id="Phobius"/>
    </source>
</evidence>
<comment type="caution">
    <text evidence="5">The sequence shown here is derived from an EMBL/GenBank/DDBJ whole genome shotgun (WGS) entry which is preliminary data.</text>
</comment>
<dbReference type="PANTHER" id="PTHR35788">
    <property type="entry name" value="EXPORTED PROTEIN-RELATED"/>
    <property type="match status" value="1"/>
</dbReference>
<feature type="region of interest" description="Disordered" evidence="2">
    <location>
        <begin position="462"/>
        <end position="503"/>
    </location>
</feature>
<dbReference type="SMART" id="SM01208">
    <property type="entry name" value="G5"/>
    <property type="match status" value="1"/>
</dbReference>
<accession>A0A559KB48</accession>
<feature type="compositionally biased region" description="Polar residues" evidence="2">
    <location>
        <begin position="462"/>
        <end position="475"/>
    </location>
</feature>
<dbReference type="RefSeq" id="WP_144847751.1">
    <property type="nucleotide sequence ID" value="NZ_VNJI01000015.1"/>
</dbReference>
<proteinExistence type="predicted"/>
<dbReference type="Pfam" id="PF07501">
    <property type="entry name" value="G5"/>
    <property type="match status" value="1"/>
</dbReference>
<keyword evidence="3" id="KW-0812">Transmembrane</keyword>
<keyword evidence="3" id="KW-1133">Transmembrane helix</keyword>
<feature type="transmembrane region" description="Helical" evidence="3">
    <location>
        <begin position="7"/>
        <end position="29"/>
    </location>
</feature>
<protein>
    <recommendedName>
        <fullName evidence="4">G5 domain-containing protein</fullName>
    </recommendedName>
</protein>
<dbReference type="Gene3D" id="2.20.230.10">
    <property type="entry name" value="Resuscitation-promoting factor rpfb"/>
    <property type="match status" value="1"/>
</dbReference>
<dbReference type="OrthoDB" id="9813301at2"/>
<dbReference type="Proteomes" id="UP000317036">
    <property type="component" value="Unassembled WGS sequence"/>
</dbReference>
<dbReference type="InterPro" id="IPR007391">
    <property type="entry name" value="Vancomycin_resist_VanW"/>
</dbReference>
<dbReference type="InterPro" id="IPR011098">
    <property type="entry name" value="G5_dom"/>
</dbReference>
<evidence type="ECO:0000256" key="1">
    <source>
        <dbReference type="ARBA" id="ARBA00022729"/>
    </source>
</evidence>
<organism evidence="5 6">
    <name type="scientific">Paenibacillus cremeus</name>
    <dbReference type="NCBI Taxonomy" id="2163881"/>
    <lineage>
        <taxon>Bacteria</taxon>
        <taxon>Bacillati</taxon>
        <taxon>Bacillota</taxon>
        <taxon>Bacilli</taxon>
        <taxon>Bacillales</taxon>
        <taxon>Paenibacillaceae</taxon>
        <taxon>Paenibacillus</taxon>
    </lineage>
</organism>
<feature type="domain" description="G5" evidence="4">
    <location>
        <begin position="395"/>
        <end position="476"/>
    </location>
</feature>
<keyword evidence="1" id="KW-0732">Signal</keyword>
<evidence type="ECO:0000259" key="4">
    <source>
        <dbReference type="PROSITE" id="PS51109"/>
    </source>
</evidence>
<evidence type="ECO:0000313" key="6">
    <source>
        <dbReference type="Proteomes" id="UP000317036"/>
    </source>
</evidence>
<keyword evidence="3" id="KW-0472">Membrane</keyword>
<dbReference type="PANTHER" id="PTHR35788:SF1">
    <property type="entry name" value="EXPORTED PROTEIN"/>
    <property type="match status" value="1"/>
</dbReference>
<sequence>MAHIPPRVWWLVVGSLLITLSAFITIAVYGSLPTLPAHVTIGDWSVGGMPAAELERQLQEKKARLMGQPIRLMVSGGITADLTLEQLGLQVDEQEIKARLRPLREGSMFQKALYKWHTRGAAWTLPRSMAGEPLTAKLKQVFPQVYARQPVNAQRVVQADDTIRYVPESRVEKVDEEKLASALNALLPTWGSANWAGSSLLEHPSRQPATTKNPLPINVPMKTIEPKITVASLQLQGITRKISEFTTNYPPPPSKNVSTEGRIYNVCSTAASIQDVVLKPGEVFDYAPYIEQTSKNFGFKEAPVILNGKLVPGIGGGICQVSSTLYNAVLRAGLEIVERRNHSLPISYVPLGQDATFATGYINFKFRNSSQHSLLIRTEATDRSLTVKLFGQTPPELTYDIESKTIETLQPPVKYVLNPTLPSGKQEVVTPGKPGYIVETYRYKKQNGVVVSQEKISRDTYSAQPTLIASNSGSSGIDRAAPGPGGETPQPLIEDGVKGPNFR</sequence>
<dbReference type="InterPro" id="IPR052913">
    <property type="entry name" value="Glycopeptide_resist_protein"/>
</dbReference>
<dbReference type="PROSITE" id="PS51109">
    <property type="entry name" value="G5"/>
    <property type="match status" value="1"/>
</dbReference>
<dbReference type="Pfam" id="PF04294">
    <property type="entry name" value="VanW"/>
    <property type="match status" value="1"/>
</dbReference>
<name>A0A559KB48_9BACL</name>
<dbReference type="EMBL" id="VNJI01000015">
    <property type="protein sequence ID" value="TVY09354.1"/>
    <property type="molecule type" value="Genomic_DNA"/>
</dbReference>
<dbReference type="AlphaFoldDB" id="A0A559KB48"/>
<keyword evidence="6" id="KW-1185">Reference proteome</keyword>